<sequence length="124" mass="14349">MQRVNQPTRAQLRALRPATGAAHLAITREIQRGESQLFTTFNRAMSVVVRPEGETLVIVAVAGRDLFNNRIDIINLARANGFRRLRFHTRHPERLRKGLHGLNYQLIEMRPRLFSNEYVYGLEL</sequence>
<dbReference type="RefSeq" id="WP_116015651.1">
    <property type="nucleotide sequence ID" value="NZ_QUOT01000001.1"/>
</dbReference>
<proteinExistence type="predicted"/>
<accession>A0A3E0U2C5</accession>
<organism evidence="1 2">
    <name type="scientific">Thalassotalea euphylliae</name>
    <dbReference type="NCBI Taxonomy" id="1655234"/>
    <lineage>
        <taxon>Bacteria</taxon>
        <taxon>Pseudomonadati</taxon>
        <taxon>Pseudomonadota</taxon>
        <taxon>Gammaproteobacteria</taxon>
        <taxon>Alteromonadales</taxon>
        <taxon>Colwelliaceae</taxon>
        <taxon>Thalassotalea</taxon>
    </lineage>
</organism>
<dbReference type="Proteomes" id="UP000256899">
    <property type="component" value="Unassembled WGS sequence"/>
</dbReference>
<comment type="caution">
    <text evidence="1">The sequence shown here is derived from an EMBL/GenBank/DDBJ whole genome shotgun (WGS) entry which is preliminary data.</text>
</comment>
<keyword evidence="2" id="KW-1185">Reference proteome</keyword>
<protein>
    <submittedName>
        <fullName evidence="1">Uncharacterized protein</fullName>
    </submittedName>
</protein>
<name>A0A3E0U2C5_9GAMM</name>
<reference evidence="2" key="1">
    <citation type="submission" date="2018-08" db="EMBL/GenBank/DDBJ databases">
        <title>Thalassotalea euphylliae genome.</title>
        <authorList>
            <person name="Summers S."/>
            <person name="Rice S.A."/>
            <person name="Freckelton M.L."/>
            <person name="Nedved B.T."/>
            <person name="Hadfield M.G."/>
        </authorList>
    </citation>
    <scope>NUCLEOTIDE SEQUENCE [LARGE SCALE GENOMIC DNA]</scope>
    <source>
        <strain evidence="2">H3</strain>
    </source>
</reference>
<evidence type="ECO:0000313" key="1">
    <source>
        <dbReference type="EMBL" id="REL31078.1"/>
    </source>
</evidence>
<dbReference type="AlphaFoldDB" id="A0A3E0U2C5"/>
<gene>
    <name evidence="1" type="ORF">DXX94_10325</name>
</gene>
<evidence type="ECO:0000313" key="2">
    <source>
        <dbReference type="Proteomes" id="UP000256899"/>
    </source>
</evidence>
<dbReference type="EMBL" id="QUOT01000001">
    <property type="protein sequence ID" value="REL31078.1"/>
    <property type="molecule type" value="Genomic_DNA"/>
</dbReference>